<dbReference type="PANTHER" id="PTHR30043">
    <property type="entry name" value="PHOSPHONATES TRANSPORT SYSTEM PERMEASE PROTEIN"/>
    <property type="match status" value="1"/>
</dbReference>
<feature type="transmembrane region" description="Helical" evidence="6">
    <location>
        <begin position="95"/>
        <end position="121"/>
    </location>
</feature>
<comment type="similarity">
    <text evidence="6">Belongs to the binding-protein-dependent transport system permease family.</text>
</comment>
<organism evidence="8 9">
    <name type="scientific">Rhodopseudomonas palustris</name>
    <dbReference type="NCBI Taxonomy" id="1076"/>
    <lineage>
        <taxon>Bacteria</taxon>
        <taxon>Pseudomonadati</taxon>
        <taxon>Pseudomonadota</taxon>
        <taxon>Alphaproteobacteria</taxon>
        <taxon>Hyphomicrobiales</taxon>
        <taxon>Nitrobacteraceae</taxon>
        <taxon>Rhodopseudomonas</taxon>
    </lineage>
</organism>
<dbReference type="PANTHER" id="PTHR30043:SF9">
    <property type="entry name" value="PHOSPHONATES TRANSPORT SYSTEM PERMEASE PROTEIN"/>
    <property type="match status" value="1"/>
</dbReference>
<evidence type="ECO:0000256" key="6">
    <source>
        <dbReference type="RuleBase" id="RU363032"/>
    </source>
</evidence>
<protein>
    <submittedName>
        <fullName evidence="8">Phosphonate ABC transporter, permease protein PhnE</fullName>
    </submittedName>
</protein>
<dbReference type="Gene3D" id="1.10.3720.10">
    <property type="entry name" value="MetI-like"/>
    <property type="match status" value="1"/>
</dbReference>
<keyword evidence="3 6" id="KW-0812">Transmembrane</keyword>
<dbReference type="Pfam" id="PF00528">
    <property type="entry name" value="BPD_transp_1"/>
    <property type="match status" value="1"/>
</dbReference>
<dbReference type="InterPro" id="IPR005769">
    <property type="entry name" value="PhnE/PtxC"/>
</dbReference>
<accession>A0A323UEF8</accession>
<evidence type="ECO:0000256" key="4">
    <source>
        <dbReference type="ARBA" id="ARBA00022989"/>
    </source>
</evidence>
<evidence type="ECO:0000256" key="2">
    <source>
        <dbReference type="ARBA" id="ARBA00022448"/>
    </source>
</evidence>
<feature type="transmembrane region" description="Helical" evidence="6">
    <location>
        <begin position="204"/>
        <end position="222"/>
    </location>
</feature>
<name>A0A323UEF8_RHOPL</name>
<dbReference type="GO" id="GO:0015416">
    <property type="term" value="F:ABC-type phosphonate transporter activity"/>
    <property type="evidence" value="ECO:0007669"/>
    <property type="project" value="InterPro"/>
</dbReference>
<feature type="transmembrane region" description="Helical" evidence="6">
    <location>
        <begin position="34"/>
        <end position="52"/>
    </location>
</feature>
<evidence type="ECO:0000256" key="1">
    <source>
        <dbReference type="ARBA" id="ARBA00004651"/>
    </source>
</evidence>
<dbReference type="InterPro" id="IPR035906">
    <property type="entry name" value="MetI-like_sf"/>
</dbReference>
<keyword evidence="4 6" id="KW-1133">Transmembrane helix</keyword>
<evidence type="ECO:0000256" key="5">
    <source>
        <dbReference type="ARBA" id="ARBA00023136"/>
    </source>
</evidence>
<dbReference type="AlphaFoldDB" id="A0A323UEF8"/>
<proteinExistence type="inferred from homology"/>
<comment type="caution">
    <text evidence="8">The sequence shown here is derived from an EMBL/GenBank/DDBJ whole genome shotgun (WGS) entry which is preliminary data.</text>
</comment>
<keyword evidence="2 6" id="KW-0813">Transport</keyword>
<feature type="transmembrane region" description="Helical" evidence="6">
    <location>
        <begin position="142"/>
        <end position="165"/>
    </location>
</feature>
<dbReference type="RefSeq" id="WP_110787371.1">
    <property type="nucleotide sequence ID" value="NZ_QKQS01000023.1"/>
</dbReference>
<feature type="transmembrane region" description="Helical" evidence="6">
    <location>
        <begin position="229"/>
        <end position="244"/>
    </location>
</feature>
<evidence type="ECO:0000259" key="7">
    <source>
        <dbReference type="PROSITE" id="PS50928"/>
    </source>
</evidence>
<evidence type="ECO:0000256" key="3">
    <source>
        <dbReference type="ARBA" id="ARBA00022692"/>
    </source>
</evidence>
<sequence>MNTARRTLSFGDETGIVARFPEQFRPNWIKRAKLIGGVTLAAALFVFGLIRLEIPFDRLFNGFGQLILFLGLMLPPDPGSWQLTQVYLHAMGETLAIAFLGTLGGALLAFPVSFLAARNVLRIRPLQLLTRRLLDMVRGVDTLIWALIWVGVVGLGPFAGILAVMCSDFGNFGKLFSEAFEAADNKPIEGVKATGGSHVHSVRFGLLPQVVPILASQVLYFFESNTRSATIIGIVGAGGIGLQLTEQIRVLEWQKVSFLILMILITVAAIDWISSKLRFAIIGRKAVA</sequence>
<dbReference type="PROSITE" id="PS50928">
    <property type="entry name" value="ABC_TM1"/>
    <property type="match status" value="1"/>
</dbReference>
<dbReference type="GO" id="GO:0005886">
    <property type="term" value="C:plasma membrane"/>
    <property type="evidence" value="ECO:0007669"/>
    <property type="project" value="UniProtKB-SubCell"/>
</dbReference>
<dbReference type="OrthoDB" id="9808005at2"/>
<gene>
    <name evidence="8" type="primary">phnE</name>
    <name evidence="8" type="ORF">DNX69_18525</name>
</gene>
<dbReference type="Proteomes" id="UP000248134">
    <property type="component" value="Unassembled WGS sequence"/>
</dbReference>
<dbReference type="InterPro" id="IPR000515">
    <property type="entry name" value="MetI-like"/>
</dbReference>
<evidence type="ECO:0000313" key="9">
    <source>
        <dbReference type="Proteomes" id="UP000248134"/>
    </source>
</evidence>
<dbReference type="SUPFAM" id="SSF161098">
    <property type="entry name" value="MetI-like"/>
    <property type="match status" value="1"/>
</dbReference>
<feature type="domain" description="ABC transmembrane type-1" evidence="7">
    <location>
        <begin position="91"/>
        <end position="274"/>
    </location>
</feature>
<feature type="transmembrane region" description="Helical" evidence="6">
    <location>
        <begin position="256"/>
        <end position="274"/>
    </location>
</feature>
<keyword evidence="5 6" id="KW-0472">Membrane</keyword>
<evidence type="ECO:0000313" key="8">
    <source>
        <dbReference type="EMBL" id="PZA11285.1"/>
    </source>
</evidence>
<comment type="subcellular location">
    <subcellularLocation>
        <location evidence="1 6">Cell membrane</location>
        <topology evidence="1 6">Multi-pass membrane protein</topology>
    </subcellularLocation>
</comment>
<reference evidence="8 9" key="1">
    <citation type="submission" date="2018-06" db="EMBL/GenBank/DDBJ databases">
        <title>Draft Whole-Genome Sequence of the purple photosynthetic bacterium Rhodospeudomonas palustris XCP.</title>
        <authorList>
            <person name="Rayyan A."/>
            <person name="Meyer T.E."/>
            <person name="Kyndt J.A."/>
        </authorList>
    </citation>
    <scope>NUCLEOTIDE SEQUENCE [LARGE SCALE GENOMIC DNA]</scope>
    <source>
        <strain evidence="8 9">XCP</strain>
    </source>
</reference>
<dbReference type="NCBIfam" id="TIGR01097">
    <property type="entry name" value="PhnE"/>
    <property type="match status" value="1"/>
</dbReference>
<dbReference type="EMBL" id="QKQS01000023">
    <property type="protein sequence ID" value="PZA11285.1"/>
    <property type="molecule type" value="Genomic_DNA"/>
</dbReference>